<name>F2NIH5_DESAR</name>
<dbReference type="PANTHER" id="PTHR31566">
    <property type="entry name" value="CYTOCHROME C BIOGENESIS PROTEIN CCS1, CHLOROPLASTIC"/>
    <property type="match status" value="1"/>
</dbReference>
<keyword evidence="9" id="KW-1185">Reference proteome</keyword>
<keyword evidence="5 6" id="KW-0472">Membrane</keyword>
<keyword evidence="4 6" id="KW-1133">Transmembrane helix</keyword>
<evidence type="ECO:0000256" key="1">
    <source>
        <dbReference type="ARBA" id="ARBA00004141"/>
    </source>
</evidence>
<feature type="transmembrane region" description="Helical" evidence="6">
    <location>
        <begin position="374"/>
        <end position="392"/>
    </location>
</feature>
<evidence type="ECO:0000256" key="4">
    <source>
        <dbReference type="ARBA" id="ARBA00022989"/>
    </source>
</evidence>
<dbReference type="InterPro" id="IPR007816">
    <property type="entry name" value="ResB-like_domain"/>
</dbReference>
<accession>F2NIH5</accession>
<dbReference type="Pfam" id="PF05140">
    <property type="entry name" value="ResB"/>
    <property type="match status" value="1"/>
</dbReference>
<reference evidence="9" key="2">
    <citation type="submission" date="2011-03" db="EMBL/GenBank/DDBJ databases">
        <title>The complete genome of Desulfobacca acetoxidans DSM 11109.</title>
        <authorList>
            <consortium name="US DOE Joint Genome Institute (JGI-PGF)"/>
            <person name="Lucas S."/>
            <person name="Copeland A."/>
            <person name="Lapidus A."/>
            <person name="Bruce D."/>
            <person name="Goodwin L."/>
            <person name="Pitluck S."/>
            <person name="Peters L."/>
            <person name="Kyrpides N."/>
            <person name="Mavromatis K."/>
            <person name="Ivanova N."/>
            <person name="Ovchinnikova G."/>
            <person name="Teshima H."/>
            <person name="Detter J.C."/>
            <person name="Han C."/>
            <person name="Land M."/>
            <person name="Hauser L."/>
            <person name="Markowitz V."/>
            <person name="Cheng J.-F."/>
            <person name="Hugenholtz P."/>
            <person name="Woyke T."/>
            <person name="Wu D."/>
            <person name="Spring S."/>
            <person name="Schueler E."/>
            <person name="Brambilla E."/>
            <person name="Klenk H.-P."/>
            <person name="Eisen J.A."/>
        </authorList>
    </citation>
    <scope>NUCLEOTIDE SEQUENCE [LARGE SCALE GENOMIC DNA]</scope>
    <source>
        <strain evidence="9">ATCC 700848 / DSM 11109 / ASRB2</strain>
    </source>
</reference>
<reference evidence="8 9" key="1">
    <citation type="journal article" date="2011" name="Stand. Genomic Sci.">
        <title>Complete genome sequence of the acetate-degrading sulfate reducer Desulfobacca acetoxidans type strain (ASRB2).</title>
        <authorList>
            <person name="Goker M."/>
            <person name="Teshima H."/>
            <person name="Lapidus A."/>
            <person name="Nolan M."/>
            <person name="Lucas S."/>
            <person name="Hammon N."/>
            <person name="Deshpande S."/>
            <person name="Cheng J.F."/>
            <person name="Tapia R."/>
            <person name="Han C."/>
            <person name="Goodwin L."/>
            <person name="Pitluck S."/>
            <person name="Huntemann M."/>
            <person name="Liolios K."/>
            <person name="Ivanova N."/>
            <person name="Pagani I."/>
            <person name="Mavromatis K."/>
            <person name="Ovchinikova G."/>
            <person name="Pati A."/>
            <person name="Chen A."/>
            <person name="Palaniappan K."/>
            <person name="Land M."/>
            <person name="Hauser L."/>
            <person name="Brambilla E.M."/>
            <person name="Rohde M."/>
            <person name="Spring S."/>
            <person name="Detter J.C."/>
            <person name="Woyke T."/>
            <person name="Bristow J."/>
            <person name="Eisen J.A."/>
            <person name="Markowitz V."/>
            <person name="Hugenholtz P."/>
            <person name="Kyrpides N.C."/>
            <person name="Klenk H.P."/>
        </authorList>
    </citation>
    <scope>NUCLEOTIDE SEQUENCE [LARGE SCALE GENOMIC DNA]</scope>
    <source>
        <strain evidence="9">ATCC 700848 / DSM 11109 / ASRB2</strain>
    </source>
</reference>
<dbReference type="STRING" id="880072.Desac_2559"/>
<gene>
    <name evidence="8" type="ordered locus">Desac_2559</name>
</gene>
<comment type="subcellular location">
    <subcellularLocation>
        <location evidence="1">Membrane</location>
        <topology evidence="1">Multi-pass membrane protein</topology>
    </subcellularLocation>
</comment>
<feature type="transmembrane region" description="Helical" evidence="6">
    <location>
        <begin position="159"/>
        <end position="180"/>
    </location>
</feature>
<protein>
    <submittedName>
        <fullName evidence="8">ResB family protein</fullName>
    </submittedName>
</protein>
<dbReference type="PANTHER" id="PTHR31566:SF0">
    <property type="entry name" value="CYTOCHROME C BIOGENESIS PROTEIN CCS1, CHLOROPLASTIC"/>
    <property type="match status" value="1"/>
</dbReference>
<feature type="domain" description="ResB-like" evidence="7">
    <location>
        <begin position="13"/>
        <end position="325"/>
    </location>
</feature>
<dbReference type="OrthoDB" id="9770923at2"/>
<evidence type="ECO:0000256" key="3">
    <source>
        <dbReference type="ARBA" id="ARBA00022748"/>
    </source>
</evidence>
<dbReference type="KEGG" id="dao:Desac_2559"/>
<keyword evidence="3" id="KW-0201">Cytochrome c-type biogenesis</keyword>
<evidence type="ECO:0000256" key="2">
    <source>
        <dbReference type="ARBA" id="ARBA00022692"/>
    </source>
</evidence>
<dbReference type="eggNOG" id="COG1333">
    <property type="taxonomic scope" value="Bacteria"/>
</dbReference>
<feature type="transmembrane region" description="Helical" evidence="6">
    <location>
        <begin position="61"/>
        <end position="83"/>
    </location>
</feature>
<organism evidence="8 9">
    <name type="scientific">Desulfobacca acetoxidans (strain ATCC 700848 / DSM 11109 / ASRB2)</name>
    <dbReference type="NCBI Taxonomy" id="880072"/>
    <lineage>
        <taxon>Bacteria</taxon>
        <taxon>Pseudomonadati</taxon>
        <taxon>Thermodesulfobacteriota</taxon>
        <taxon>Desulfobaccia</taxon>
        <taxon>Desulfobaccales</taxon>
        <taxon>Desulfobaccaceae</taxon>
        <taxon>Desulfobacca</taxon>
    </lineage>
</organism>
<evidence type="ECO:0000259" key="7">
    <source>
        <dbReference type="Pfam" id="PF05140"/>
    </source>
</evidence>
<keyword evidence="2 6" id="KW-0812">Transmembrane</keyword>
<proteinExistence type="predicted"/>
<dbReference type="InterPro" id="IPR023494">
    <property type="entry name" value="Cyt_c_bgen_Ccs1/CcsB/ResB"/>
</dbReference>
<dbReference type="EMBL" id="CP002629">
    <property type="protein sequence ID" value="AEB10377.1"/>
    <property type="molecule type" value="Genomic_DNA"/>
</dbReference>
<sequence length="440" mass="49945">MLSRLWDGLTSIRLALLSLLLLAVVAIIGTLLPQGQSWEFYQERFGDLLGELFWRLGLFDVYRSPLFLMIIGLFIVNLTACSLKRLPEALRVFQRRPELEVYKILPPRLQFTLPVHDKATSERMDKALRSILGCALEVQDQRTAWRLYQRGRWGRLGPYLIHLSIMVIVGGGVIGGIWGYQGRMDLLEGQSANTLALSDSDRSRPLDFTVRLDRFQVDFYPNGSPREFRSDLTFRKSGQENHSAVCRVNHPVAFDGLSFYQSSYEALPRAAVKLGVQVAGRHLVLEAPLRRRLPLPDGRGMVMVLRLEPDLGGMGPALQLAYRSDAAGHPRIVWVLADRSQKQLPQPGPHIFSVEEVEITYRSGLLVKYDPGVWLVYLGFLLILPGCWLALFTPRQRWAVALAPQKSGELTITIHGVGDRHKYAFQRRLARLEAKLKEWQ</sequence>
<dbReference type="AlphaFoldDB" id="F2NIH5"/>
<evidence type="ECO:0000313" key="8">
    <source>
        <dbReference type="EMBL" id="AEB10377.1"/>
    </source>
</evidence>
<dbReference type="Proteomes" id="UP000000483">
    <property type="component" value="Chromosome"/>
</dbReference>
<evidence type="ECO:0000256" key="5">
    <source>
        <dbReference type="ARBA" id="ARBA00023136"/>
    </source>
</evidence>
<dbReference type="HOGENOM" id="CLU_034630_0_0_7"/>
<dbReference type="GO" id="GO:0016020">
    <property type="term" value="C:membrane"/>
    <property type="evidence" value="ECO:0007669"/>
    <property type="project" value="UniProtKB-SubCell"/>
</dbReference>
<evidence type="ECO:0000256" key="6">
    <source>
        <dbReference type="SAM" id="Phobius"/>
    </source>
</evidence>
<dbReference type="GO" id="GO:0017004">
    <property type="term" value="P:cytochrome complex assembly"/>
    <property type="evidence" value="ECO:0007669"/>
    <property type="project" value="UniProtKB-KW"/>
</dbReference>
<evidence type="ECO:0000313" key="9">
    <source>
        <dbReference type="Proteomes" id="UP000000483"/>
    </source>
</evidence>
<dbReference type="RefSeq" id="WP_013707486.1">
    <property type="nucleotide sequence ID" value="NC_015388.1"/>
</dbReference>